<evidence type="ECO:0000313" key="3">
    <source>
        <dbReference type="Proteomes" id="UP001058330"/>
    </source>
</evidence>
<dbReference type="InterPro" id="IPR037523">
    <property type="entry name" value="VOC_core"/>
</dbReference>
<dbReference type="GeneID" id="74527350"/>
<dbReference type="EMBL" id="CP078063">
    <property type="protein sequence ID" value="UVE50449.1"/>
    <property type="molecule type" value="Genomic_DNA"/>
</dbReference>
<dbReference type="RefSeq" id="WP_258302551.1">
    <property type="nucleotide sequence ID" value="NZ_CP078063.1"/>
</dbReference>
<feature type="domain" description="VOC" evidence="1">
    <location>
        <begin position="5"/>
        <end position="149"/>
    </location>
</feature>
<proteinExistence type="predicted"/>
<evidence type="ECO:0000259" key="1">
    <source>
        <dbReference type="PROSITE" id="PS51819"/>
    </source>
</evidence>
<sequence length="149" mass="16611">MTIHGLHHLVLLVDDLPDGEAYYRELFGMEVLFREGVRGDKPGTLPEDMDWDEAREAGITPTMSFLGRDDFTLAVAAETAAFADGRVDHVALAVDDDSFEAISERAEAAGVEVEHTAPHHRLFTDRYGLEWELNAKPRPPGRAFETFDV</sequence>
<dbReference type="Pfam" id="PF00903">
    <property type="entry name" value="Glyoxalase"/>
    <property type="match status" value="1"/>
</dbReference>
<protein>
    <submittedName>
        <fullName evidence="2">VOC family protein</fullName>
    </submittedName>
</protein>
<name>A0ABY5RE41_HALLR</name>
<dbReference type="PROSITE" id="PS51819">
    <property type="entry name" value="VOC"/>
    <property type="match status" value="1"/>
</dbReference>
<gene>
    <name evidence="2" type="ORF">KU306_00625</name>
</gene>
<dbReference type="InterPro" id="IPR004360">
    <property type="entry name" value="Glyas_Fos-R_dOase_dom"/>
</dbReference>
<keyword evidence="3" id="KW-1185">Reference proteome</keyword>
<reference evidence="2" key="1">
    <citation type="submission" date="2021-07" db="EMBL/GenBank/DDBJ databases">
        <title>Studies on halocins as antimicrobial molecules from haloarchaea.</title>
        <authorList>
            <person name="Kumar S."/>
            <person name="Khare S.K."/>
        </authorList>
    </citation>
    <scope>NUCLEOTIDE SEQUENCE</scope>
    <source>
        <strain evidence="2">NCIM 5678</strain>
    </source>
</reference>
<dbReference type="InterPro" id="IPR029068">
    <property type="entry name" value="Glyas_Bleomycin-R_OHBP_Dase"/>
</dbReference>
<evidence type="ECO:0000313" key="2">
    <source>
        <dbReference type="EMBL" id="UVE50449.1"/>
    </source>
</evidence>
<accession>A0ABY5RE41</accession>
<dbReference type="Proteomes" id="UP001058330">
    <property type="component" value="Chromosome"/>
</dbReference>
<dbReference type="SUPFAM" id="SSF54593">
    <property type="entry name" value="Glyoxalase/Bleomycin resistance protein/Dihydroxybiphenyl dioxygenase"/>
    <property type="match status" value="1"/>
</dbReference>
<dbReference type="Gene3D" id="3.10.180.10">
    <property type="entry name" value="2,3-Dihydroxybiphenyl 1,2-Dioxygenase, domain 1"/>
    <property type="match status" value="1"/>
</dbReference>
<organism evidence="2 3">
    <name type="scientific">Haloferax larsenii</name>
    <dbReference type="NCBI Taxonomy" id="302484"/>
    <lineage>
        <taxon>Archaea</taxon>
        <taxon>Methanobacteriati</taxon>
        <taxon>Methanobacteriota</taxon>
        <taxon>Stenosarchaea group</taxon>
        <taxon>Halobacteria</taxon>
        <taxon>Halobacteriales</taxon>
        <taxon>Haloferacaceae</taxon>
        <taxon>Haloferax</taxon>
    </lineage>
</organism>